<gene>
    <name evidence="2" type="ORF">MARGE09_P2840</name>
</gene>
<keyword evidence="3" id="KW-1185">Reference proteome</keyword>
<feature type="domain" description="SprT-like" evidence="1">
    <location>
        <begin position="40"/>
        <end position="138"/>
    </location>
</feature>
<evidence type="ECO:0000313" key="2">
    <source>
        <dbReference type="EMBL" id="BCD98639.1"/>
    </source>
</evidence>
<dbReference type="InterPro" id="IPR006640">
    <property type="entry name" value="SprT-like_domain"/>
</dbReference>
<dbReference type="EMBL" id="AP023086">
    <property type="protein sequence ID" value="BCD98639.1"/>
    <property type="molecule type" value="Genomic_DNA"/>
</dbReference>
<organism evidence="2 3">
    <name type="scientific">Marinagarivorans cellulosilyticus</name>
    <dbReference type="NCBI Taxonomy" id="2721545"/>
    <lineage>
        <taxon>Bacteria</taxon>
        <taxon>Pseudomonadati</taxon>
        <taxon>Pseudomonadota</taxon>
        <taxon>Gammaproteobacteria</taxon>
        <taxon>Cellvibrionales</taxon>
        <taxon>Cellvibrionaceae</taxon>
        <taxon>Marinagarivorans</taxon>
    </lineage>
</organism>
<dbReference type="Pfam" id="PF10263">
    <property type="entry name" value="SprT-like"/>
    <property type="match status" value="1"/>
</dbReference>
<evidence type="ECO:0000313" key="3">
    <source>
        <dbReference type="Proteomes" id="UP001320119"/>
    </source>
</evidence>
<sequence length="305" mass="34969">MHRIGAFFGSYNPKIARNWGEKRVLEEKPTTECYQTLSSAYDYFNSALFAGQLPDVIITFHRQRKVMGYASIGRWVNEKRQYVDELAVNPEYFAKYPLIEICQTLCHEMAHIWQAHYGSPGRRGYHNAQWAKKMVQIGLIPSSTGKPGGQNTGEWMMDYVLLEGPFHNACKELLKKGYRLPWVDRYPVYRLELPITAYDDKGSEYELTENLNPRPTAAIAAMRAEKDASAVMTEQSLSERRLGSEHEEVNRFYDDDNLSELITSKPKPRSGRIKYACKTCHIQLWGKPGLNVVCGDCNKKLSEVI</sequence>
<protein>
    <recommendedName>
        <fullName evidence="1">SprT-like domain-containing protein</fullName>
    </recommendedName>
</protein>
<dbReference type="KEGG" id="marq:MARGE09_P2840"/>
<evidence type="ECO:0000259" key="1">
    <source>
        <dbReference type="Pfam" id="PF10263"/>
    </source>
</evidence>
<dbReference type="Proteomes" id="UP001320119">
    <property type="component" value="Chromosome"/>
</dbReference>
<name>A0AAN1WJD5_9GAMM</name>
<accession>A0AAN1WJD5</accession>
<dbReference type="GO" id="GO:0006950">
    <property type="term" value="P:response to stress"/>
    <property type="evidence" value="ECO:0007669"/>
    <property type="project" value="UniProtKB-ARBA"/>
</dbReference>
<reference evidence="2 3" key="1">
    <citation type="journal article" date="2022" name="IScience">
        <title>An ultrasensitive nanofiber-based assay for enzymatic hydrolysis and deep-sea microbial degradation of cellulose.</title>
        <authorList>
            <person name="Tsudome M."/>
            <person name="Tachioka M."/>
            <person name="Miyazaki M."/>
            <person name="Uchimura K."/>
            <person name="Tsuda M."/>
            <person name="Takaki Y."/>
            <person name="Deguchi S."/>
        </authorList>
    </citation>
    <scope>NUCLEOTIDE SEQUENCE [LARGE SCALE GENOMIC DNA]</scope>
    <source>
        <strain evidence="2 3">GE09</strain>
    </source>
</reference>
<dbReference type="RefSeq" id="WP_236983136.1">
    <property type="nucleotide sequence ID" value="NZ_AP023086.1"/>
</dbReference>
<dbReference type="AlphaFoldDB" id="A0AAN1WJD5"/>
<proteinExistence type="predicted"/>